<gene>
    <name evidence="4" type="ORF">CBER1_04820</name>
</gene>
<feature type="domain" description="Something about silencing protein 4" evidence="3">
    <location>
        <begin position="291"/>
        <end position="385"/>
    </location>
</feature>
<feature type="coiled-coil region" evidence="1">
    <location>
        <begin position="298"/>
        <end position="328"/>
    </location>
</feature>
<evidence type="ECO:0000313" key="4">
    <source>
        <dbReference type="EMBL" id="PPJ50133.1"/>
    </source>
</evidence>
<dbReference type="PANTHER" id="PTHR38422:SF1">
    <property type="entry name" value="SOMETHING ABOUT SILENCING PROTEIN 4"/>
    <property type="match status" value="1"/>
</dbReference>
<sequence>MPVQSRERAPGGHAVAVHAPLHAPRPHHPLQHHHHRIAHAHEPPRHDSPDTIQVLPRTFGVPANGSHVAPAKDEELPGQPAKKRRKLSIRTANNHRLESFGFGAQPKPPAIITRAAPHSQLRHTINGVTTALNIDEDELSRPPTPDRMPKRVTPSPAPATAPPTTQLVQTAPEKRKKEDRRSLRSQDEGPRLKSELAVYFANYEDVMFDAPTEEEDFLTVDSSLYIAEDTAKKKDGEPSPAKSKKGTPRKASANGTTTPATPSRSASYMIIASPSVNLDFLAKTSSETPDDPLTDEHFLKTHNRAERKEKQLRNIERERAMHEKVQLERLLDGLQGHDWLKVLGITGITDGEAKRYQKKRDYFVSEVQALIDKFAQWKEQERKLRMRKEAAQARLDAATDEGDSTASSVEPPSSDLNASAARQLQQETVNAVKASASSKSKGKLPTYNATSATSKTSTPLSTPGLIRTMPPPLPPSPEVPITSFYSKRHLRDAALSKSRQTTRNVTAFGHPVPELPEQEFALPEELTTPDALRARARERRRRKRESVAKASGS</sequence>
<dbReference type="OrthoDB" id="1938992at2759"/>
<feature type="compositionally biased region" description="Low complexity" evidence="2">
    <location>
        <begin position="13"/>
        <end position="22"/>
    </location>
</feature>
<feature type="compositionally biased region" description="Polar residues" evidence="2">
    <location>
        <begin position="447"/>
        <end position="461"/>
    </location>
</feature>
<dbReference type="InterPro" id="IPR029184">
    <property type="entry name" value="Sas4_dom"/>
</dbReference>
<evidence type="ECO:0000256" key="1">
    <source>
        <dbReference type="SAM" id="Coils"/>
    </source>
</evidence>
<feature type="compositionally biased region" description="Basic and acidic residues" evidence="2">
    <location>
        <begin position="39"/>
        <end position="49"/>
    </location>
</feature>
<feature type="compositionally biased region" description="Pro residues" evidence="2">
    <location>
        <begin position="469"/>
        <end position="478"/>
    </location>
</feature>
<dbReference type="PANTHER" id="PTHR38422">
    <property type="entry name" value="SOMETHING ABOUT SILENCING PROTEIN 4"/>
    <property type="match status" value="1"/>
</dbReference>
<keyword evidence="5" id="KW-1185">Reference proteome</keyword>
<name>A0A2S6BRM9_9PEZI</name>
<reference evidence="5" key="1">
    <citation type="journal article" date="2017" name="bioRxiv">
        <title>Conservation of a gene cluster reveals novel cercosporin biosynthetic mechanisms and extends production to the genus Colletotrichum.</title>
        <authorList>
            <person name="de Jonge R."/>
            <person name="Ebert M.K."/>
            <person name="Huitt-Roehl C.R."/>
            <person name="Pal P."/>
            <person name="Suttle J.C."/>
            <person name="Spanner R.E."/>
            <person name="Neubauer J.D."/>
            <person name="Jurick W.M.II."/>
            <person name="Stott K.A."/>
            <person name="Secor G.A."/>
            <person name="Thomma B.P.H.J."/>
            <person name="Van de Peer Y."/>
            <person name="Townsend C.A."/>
            <person name="Bolton M.D."/>
        </authorList>
    </citation>
    <scope>NUCLEOTIDE SEQUENCE [LARGE SCALE GENOMIC DNA]</scope>
    <source>
        <strain evidence="5">CBS538.71</strain>
    </source>
</reference>
<feature type="compositionally biased region" description="Low complexity" evidence="2">
    <location>
        <begin position="162"/>
        <end position="171"/>
    </location>
</feature>
<feature type="compositionally biased region" description="Basic and acidic residues" evidence="2">
    <location>
        <begin position="1"/>
        <end position="10"/>
    </location>
</feature>
<evidence type="ECO:0000313" key="5">
    <source>
        <dbReference type="Proteomes" id="UP000237631"/>
    </source>
</evidence>
<dbReference type="GO" id="GO:0033255">
    <property type="term" value="C:SAS acetyltransferase complex"/>
    <property type="evidence" value="ECO:0007669"/>
    <property type="project" value="InterPro"/>
</dbReference>
<organism evidence="4 5">
    <name type="scientific">Cercospora berteroae</name>
    <dbReference type="NCBI Taxonomy" id="357750"/>
    <lineage>
        <taxon>Eukaryota</taxon>
        <taxon>Fungi</taxon>
        <taxon>Dikarya</taxon>
        <taxon>Ascomycota</taxon>
        <taxon>Pezizomycotina</taxon>
        <taxon>Dothideomycetes</taxon>
        <taxon>Dothideomycetidae</taxon>
        <taxon>Mycosphaerellales</taxon>
        <taxon>Mycosphaerellaceae</taxon>
        <taxon>Cercospora</taxon>
    </lineage>
</organism>
<feature type="compositionally biased region" description="Low complexity" evidence="2">
    <location>
        <begin position="256"/>
        <end position="266"/>
    </location>
</feature>
<feature type="region of interest" description="Disordered" evidence="2">
    <location>
        <begin position="229"/>
        <end position="266"/>
    </location>
</feature>
<feature type="region of interest" description="Disordered" evidence="2">
    <location>
        <begin position="394"/>
        <end position="481"/>
    </location>
</feature>
<dbReference type="GO" id="GO:0004402">
    <property type="term" value="F:histone acetyltransferase activity"/>
    <property type="evidence" value="ECO:0007669"/>
    <property type="project" value="TreeGrafter"/>
</dbReference>
<keyword evidence="1" id="KW-0175">Coiled coil</keyword>
<dbReference type="EMBL" id="PNEN01001792">
    <property type="protein sequence ID" value="PPJ50133.1"/>
    <property type="molecule type" value="Genomic_DNA"/>
</dbReference>
<evidence type="ECO:0000256" key="2">
    <source>
        <dbReference type="SAM" id="MobiDB-lite"/>
    </source>
</evidence>
<dbReference type="Proteomes" id="UP000237631">
    <property type="component" value="Unassembled WGS sequence"/>
</dbReference>
<proteinExistence type="predicted"/>
<feature type="region of interest" description="Disordered" evidence="2">
    <location>
        <begin position="128"/>
        <end position="190"/>
    </location>
</feature>
<dbReference type="AlphaFoldDB" id="A0A2S6BRM9"/>
<comment type="caution">
    <text evidence="4">The sequence shown here is derived from an EMBL/GenBank/DDBJ whole genome shotgun (WGS) entry which is preliminary data.</text>
</comment>
<feature type="compositionally biased region" description="Basic residues" evidence="2">
    <location>
        <begin position="534"/>
        <end position="544"/>
    </location>
</feature>
<feature type="compositionally biased region" description="Polar residues" evidence="2">
    <location>
        <begin position="404"/>
        <end position="429"/>
    </location>
</feature>
<dbReference type="InterPro" id="IPR038988">
    <property type="entry name" value="Sas4"/>
</dbReference>
<feature type="compositionally biased region" description="Basic residues" evidence="2">
    <location>
        <begin position="24"/>
        <end position="38"/>
    </location>
</feature>
<feature type="region of interest" description="Disordered" evidence="2">
    <location>
        <begin position="494"/>
        <end position="553"/>
    </location>
</feature>
<protein>
    <recommendedName>
        <fullName evidence="3">Something about silencing protein 4 domain-containing protein</fullName>
    </recommendedName>
</protein>
<accession>A0A2S6BRM9</accession>
<dbReference type="Pfam" id="PF15460">
    <property type="entry name" value="SAS4"/>
    <property type="match status" value="1"/>
</dbReference>
<feature type="region of interest" description="Disordered" evidence="2">
    <location>
        <begin position="1"/>
        <end position="85"/>
    </location>
</feature>
<feature type="compositionally biased region" description="Basic and acidic residues" evidence="2">
    <location>
        <begin position="172"/>
        <end position="190"/>
    </location>
</feature>
<evidence type="ECO:0000259" key="3">
    <source>
        <dbReference type="Pfam" id="PF15460"/>
    </source>
</evidence>